<sequence>MGNCSEGRSSIKVTQRPGKGNWLLLIGDSPELYLKIYLAGRAVFQPFLSAHYGGIAPSEPAPPSYVMPSPRYTIYHGQKQCQISTRAQLGAEMILMFVILNGKKALGDAGADLMTSRSRASELNCLILRIGLGALRRSRRPIPGWRSTARRDHNGDKVPERKLNLLPEEWKR</sequence>
<organism evidence="1 2">
    <name type="scientific">Eumeta variegata</name>
    <name type="common">Bagworm moth</name>
    <name type="synonym">Eumeta japonica</name>
    <dbReference type="NCBI Taxonomy" id="151549"/>
    <lineage>
        <taxon>Eukaryota</taxon>
        <taxon>Metazoa</taxon>
        <taxon>Ecdysozoa</taxon>
        <taxon>Arthropoda</taxon>
        <taxon>Hexapoda</taxon>
        <taxon>Insecta</taxon>
        <taxon>Pterygota</taxon>
        <taxon>Neoptera</taxon>
        <taxon>Endopterygota</taxon>
        <taxon>Lepidoptera</taxon>
        <taxon>Glossata</taxon>
        <taxon>Ditrysia</taxon>
        <taxon>Tineoidea</taxon>
        <taxon>Psychidae</taxon>
        <taxon>Oiketicinae</taxon>
        <taxon>Eumeta</taxon>
    </lineage>
</organism>
<reference evidence="1 2" key="1">
    <citation type="journal article" date="2019" name="Commun. Biol.">
        <title>The bagworm genome reveals a unique fibroin gene that provides high tensile strength.</title>
        <authorList>
            <person name="Kono N."/>
            <person name="Nakamura H."/>
            <person name="Ohtoshi R."/>
            <person name="Tomita M."/>
            <person name="Numata K."/>
            <person name="Arakawa K."/>
        </authorList>
    </citation>
    <scope>NUCLEOTIDE SEQUENCE [LARGE SCALE GENOMIC DNA]</scope>
</reference>
<evidence type="ECO:0000313" key="1">
    <source>
        <dbReference type="EMBL" id="GBP72762.1"/>
    </source>
</evidence>
<evidence type="ECO:0000313" key="2">
    <source>
        <dbReference type="Proteomes" id="UP000299102"/>
    </source>
</evidence>
<dbReference type="Proteomes" id="UP000299102">
    <property type="component" value="Unassembled WGS sequence"/>
</dbReference>
<keyword evidence="2" id="KW-1185">Reference proteome</keyword>
<comment type="caution">
    <text evidence="1">The sequence shown here is derived from an EMBL/GenBank/DDBJ whole genome shotgun (WGS) entry which is preliminary data.</text>
</comment>
<name>A0A4C1YD43_EUMVA</name>
<protein>
    <submittedName>
        <fullName evidence="1">Uncharacterized protein</fullName>
    </submittedName>
</protein>
<dbReference type="AlphaFoldDB" id="A0A4C1YD43"/>
<proteinExistence type="predicted"/>
<accession>A0A4C1YD43</accession>
<gene>
    <name evidence="1" type="ORF">EVAR_4646_1</name>
</gene>
<dbReference type="EMBL" id="BGZK01001156">
    <property type="protein sequence ID" value="GBP72762.1"/>
    <property type="molecule type" value="Genomic_DNA"/>
</dbReference>